<feature type="transmembrane region" description="Helical" evidence="1">
    <location>
        <begin position="21"/>
        <end position="38"/>
    </location>
</feature>
<protein>
    <submittedName>
        <fullName evidence="2">Uncharacterized protein</fullName>
    </submittedName>
</protein>
<organism evidence="2 3">
    <name type="scientific">Dyella telluris</name>
    <dbReference type="NCBI Taxonomy" id="2763498"/>
    <lineage>
        <taxon>Bacteria</taxon>
        <taxon>Pseudomonadati</taxon>
        <taxon>Pseudomonadota</taxon>
        <taxon>Gammaproteobacteria</taxon>
        <taxon>Lysobacterales</taxon>
        <taxon>Rhodanobacteraceae</taxon>
        <taxon>Dyella</taxon>
    </lineage>
</organism>
<dbReference type="KEGG" id="dtl:H8F01_08035"/>
<sequence length="203" mass="22677">MSAPRGWAWGAMDAWPAWGRWTAALLAGIAMAADFWLLTQQAVLPRLIGLAVFAATLMFMMRIGQAIRRERCRPADRRYMREFLPAMLTYMVVMLYLWPLQKGMPPGALKLLLVLSPMLPIGWAIVACVRYVLAGDEMERQQHLDAIAISASIISMVSMALGFLCAARLLVLDGGLVLLFVYPSLCVVYGVVRAFLVMRARRE</sequence>
<keyword evidence="1" id="KW-0472">Membrane</keyword>
<keyword evidence="3" id="KW-1185">Reference proteome</keyword>
<feature type="transmembrane region" description="Helical" evidence="1">
    <location>
        <begin position="176"/>
        <end position="196"/>
    </location>
</feature>
<keyword evidence="1" id="KW-1133">Transmembrane helix</keyword>
<dbReference type="EMBL" id="CP060412">
    <property type="protein sequence ID" value="QNK03047.1"/>
    <property type="molecule type" value="Genomic_DNA"/>
</dbReference>
<dbReference type="AlphaFoldDB" id="A0A7G8Q8D9"/>
<dbReference type="Proteomes" id="UP000515873">
    <property type="component" value="Chromosome"/>
</dbReference>
<evidence type="ECO:0000256" key="1">
    <source>
        <dbReference type="SAM" id="Phobius"/>
    </source>
</evidence>
<dbReference type="RefSeq" id="WP_187058474.1">
    <property type="nucleotide sequence ID" value="NZ_CP060412.1"/>
</dbReference>
<keyword evidence="1" id="KW-0812">Transmembrane</keyword>
<feature type="transmembrane region" description="Helical" evidence="1">
    <location>
        <begin position="146"/>
        <end position="170"/>
    </location>
</feature>
<evidence type="ECO:0000313" key="3">
    <source>
        <dbReference type="Proteomes" id="UP000515873"/>
    </source>
</evidence>
<evidence type="ECO:0000313" key="2">
    <source>
        <dbReference type="EMBL" id="QNK03047.1"/>
    </source>
</evidence>
<feature type="transmembrane region" description="Helical" evidence="1">
    <location>
        <begin position="44"/>
        <end position="63"/>
    </location>
</feature>
<name>A0A7G8Q8D9_9GAMM</name>
<accession>A0A7G8Q8D9</accession>
<feature type="transmembrane region" description="Helical" evidence="1">
    <location>
        <begin position="83"/>
        <end position="99"/>
    </location>
</feature>
<feature type="transmembrane region" description="Helical" evidence="1">
    <location>
        <begin position="111"/>
        <end position="134"/>
    </location>
</feature>
<reference evidence="2 3" key="1">
    <citation type="submission" date="2020-08" db="EMBL/GenBank/DDBJ databases">
        <title>Dyella sp. G9 isolated from forest soil.</title>
        <authorList>
            <person name="Fu J."/>
            <person name="Qiu L."/>
        </authorList>
    </citation>
    <scope>NUCLEOTIDE SEQUENCE [LARGE SCALE GENOMIC DNA]</scope>
    <source>
        <strain evidence="2 3">G9</strain>
    </source>
</reference>
<proteinExistence type="predicted"/>
<gene>
    <name evidence="2" type="ORF">H8F01_08035</name>
</gene>